<evidence type="ECO:0000313" key="1">
    <source>
        <dbReference type="EMBL" id="KIL38871.1"/>
    </source>
</evidence>
<keyword evidence="2" id="KW-1185">Reference proteome</keyword>
<sequence>MYKLLLFPLMAVCFFALYALQTDEELAMFTLFHGKRALNYAVHAAAQQSDMDKLADGVRSIDPIRAQAAARDYLRANLRLDANNDPLPGTLLRNRVEWLDWAVINENNSFPYTYTNNLYGYSVTLHKPGVVAIVRLQFPRSYTVLQPIAWTIKAAAEITY</sequence>
<comment type="caution">
    <text evidence="1">The sequence shown here is derived from an EMBL/GenBank/DDBJ whole genome shotgun (WGS) entry which is preliminary data.</text>
</comment>
<gene>
    <name evidence="1" type="ORF">SD70_23705</name>
</gene>
<protein>
    <submittedName>
        <fullName evidence="1">Uncharacterized protein</fullName>
    </submittedName>
</protein>
<name>A0ABR5AD19_9BACL</name>
<dbReference type="RefSeq" id="WP_041050298.1">
    <property type="nucleotide sequence ID" value="NZ_JXAK01000049.1"/>
</dbReference>
<accession>A0ABR5AD19</accession>
<organism evidence="1 2">
    <name type="scientific">Gordoniibacillus kamchatkensis</name>
    <dbReference type="NCBI Taxonomy" id="1590651"/>
    <lineage>
        <taxon>Bacteria</taxon>
        <taxon>Bacillati</taxon>
        <taxon>Bacillota</taxon>
        <taxon>Bacilli</taxon>
        <taxon>Bacillales</taxon>
        <taxon>Paenibacillaceae</taxon>
        <taxon>Gordoniibacillus</taxon>
    </lineage>
</organism>
<dbReference type="Proteomes" id="UP000031967">
    <property type="component" value="Unassembled WGS sequence"/>
</dbReference>
<dbReference type="EMBL" id="JXAK01000049">
    <property type="protein sequence ID" value="KIL38871.1"/>
    <property type="molecule type" value="Genomic_DNA"/>
</dbReference>
<evidence type="ECO:0000313" key="2">
    <source>
        <dbReference type="Proteomes" id="UP000031967"/>
    </source>
</evidence>
<reference evidence="1 2" key="1">
    <citation type="submission" date="2014-12" db="EMBL/GenBank/DDBJ databases">
        <title>Draft genome sequence of Paenibacillus kamchatkensis strain B-2647.</title>
        <authorList>
            <person name="Karlyshev A.V."/>
            <person name="Kudryashova E.B."/>
        </authorList>
    </citation>
    <scope>NUCLEOTIDE SEQUENCE [LARGE SCALE GENOMIC DNA]</scope>
    <source>
        <strain evidence="1 2">VKM B-2647</strain>
    </source>
</reference>
<proteinExistence type="predicted"/>